<gene>
    <name evidence="4" type="primary">DHN4</name>
</gene>
<dbReference type="PROSITE" id="PS00823">
    <property type="entry name" value="DEHYDRIN_2"/>
    <property type="match status" value="1"/>
</dbReference>
<feature type="compositionally biased region" description="Basic and acidic residues" evidence="3">
    <location>
        <begin position="172"/>
        <end position="187"/>
    </location>
</feature>
<sequence>MANYGSTPEKTNENYGNPTYNGSAGAGRTDELGNVVQHGRTDTGYGTAHAKPGDEVIVGRHGGPAVLQRSGSSSSSEDDGLGGRRKKGLKEKIKEKLPGGGNKDDQYTHGTQTTAPYGGGTTYTGEGEHHQKRGVMDKVKEKLPGGGNKDDQYSHGTQTATPYGGGTTYAGEGERDQKKGVMDKVKEQLPGGASKDDQYSHAKPWDHLCRRRRAPPEKGCDGQGKGEAARRC</sequence>
<comment type="similarity">
    <text evidence="1 2">Belongs to the plant dehydrin family.</text>
</comment>
<dbReference type="GO" id="GO:0009737">
    <property type="term" value="P:response to abscisic acid"/>
    <property type="evidence" value="ECO:0007669"/>
    <property type="project" value="TreeGrafter"/>
</dbReference>
<proteinExistence type="evidence at transcript level"/>
<evidence type="ECO:0000256" key="3">
    <source>
        <dbReference type="SAM" id="MobiDB-lite"/>
    </source>
</evidence>
<dbReference type="GO" id="GO:0009631">
    <property type="term" value="P:cold acclimation"/>
    <property type="evidence" value="ECO:0007669"/>
    <property type="project" value="TreeGrafter"/>
</dbReference>
<organism evidence="4">
    <name type="scientific">Malus domestica</name>
    <name type="common">Apple</name>
    <name type="synonym">Pyrus malus</name>
    <dbReference type="NCBI Taxonomy" id="3750"/>
    <lineage>
        <taxon>Eukaryota</taxon>
        <taxon>Viridiplantae</taxon>
        <taxon>Streptophyta</taxon>
        <taxon>Embryophyta</taxon>
        <taxon>Tracheophyta</taxon>
        <taxon>Spermatophyta</taxon>
        <taxon>Magnoliopsida</taxon>
        <taxon>eudicotyledons</taxon>
        <taxon>Gunneridae</taxon>
        <taxon>Pentapetalae</taxon>
        <taxon>rosids</taxon>
        <taxon>fabids</taxon>
        <taxon>Rosales</taxon>
        <taxon>Rosaceae</taxon>
        <taxon>Amygdaloideae</taxon>
        <taxon>Maleae</taxon>
        <taxon>Malus</taxon>
    </lineage>
</organism>
<evidence type="ECO:0000256" key="2">
    <source>
        <dbReference type="RuleBase" id="RU003995"/>
    </source>
</evidence>
<accession>J9PZB0</accession>
<dbReference type="PROSITE" id="PS00315">
    <property type="entry name" value="DEHYDRIN_1"/>
    <property type="match status" value="1"/>
</dbReference>
<protein>
    <submittedName>
        <fullName evidence="4">Dehydrin 4</fullName>
    </submittedName>
</protein>
<dbReference type="PANTHER" id="PTHR33346:SF42">
    <property type="entry name" value="DEHYDRIN XERO 1"/>
    <property type="match status" value="1"/>
</dbReference>
<evidence type="ECO:0000313" key="4">
    <source>
        <dbReference type="EMBL" id="AFG33214.1"/>
    </source>
</evidence>
<feature type="compositionally biased region" description="Basic and acidic residues" evidence="3">
    <location>
        <begin position="194"/>
        <end position="220"/>
    </location>
</feature>
<feature type="compositionally biased region" description="Basic and acidic residues" evidence="3">
    <location>
        <begin position="126"/>
        <end position="153"/>
    </location>
</feature>
<reference evidence="4" key="1">
    <citation type="journal article" date="2012" name="Mol. Biol. Rep.">
        <title>Genome-wide identification and expression profiling of dehydrin gene family in Malus domestica.</title>
        <authorList>
            <person name="Liang D."/>
            <person name="Xia H."/>
            <person name="Wu S."/>
            <person name="Ma F."/>
        </authorList>
    </citation>
    <scope>NUCLEOTIDE SEQUENCE</scope>
</reference>
<feature type="region of interest" description="Disordered" evidence="3">
    <location>
        <begin position="1"/>
        <end position="232"/>
    </location>
</feature>
<dbReference type="EMBL" id="JQ649459">
    <property type="protein sequence ID" value="AFG33214.1"/>
    <property type="molecule type" value="mRNA"/>
</dbReference>
<dbReference type="PANTHER" id="PTHR33346">
    <property type="entry name" value="DEHYDRIN XERO 2-RELATED"/>
    <property type="match status" value="1"/>
</dbReference>
<dbReference type="InterPro" id="IPR030513">
    <property type="entry name" value="Dehydrin_CS"/>
</dbReference>
<feature type="compositionally biased region" description="Basic and acidic residues" evidence="3">
    <location>
        <begin position="90"/>
        <end position="107"/>
    </location>
</feature>
<feature type="compositionally biased region" description="Polar residues" evidence="3">
    <location>
        <begin position="1"/>
        <end position="22"/>
    </location>
</feature>
<dbReference type="InterPro" id="IPR000167">
    <property type="entry name" value="Dehydrin"/>
</dbReference>
<dbReference type="GO" id="GO:0009414">
    <property type="term" value="P:response to water deprivation"/>
    <property type="evidence" value="ECO:0007669"/>
    <property type="project" value="UniProtKB-ARBA"/>
</dbReference>
<dbReference type="Pfam" id="PF00257">
    <property type="entry name" value="Dehydrin"/>
    <property type="match status" value="1"/>
</dbReference>
<evidence type="ECO:0000256" key="1">
    <source>
        <dbReference type="ARBA" id="ARBA00008403"/>
    </source>
</evidence>
<name>J9PZB0_MALDO</name>
<dbReference type="AlphaFoldDB" id="J9PZB0"/>
<dbReference type="GO" id="GO:0005829">
    <property type="term" value="C:cytosol"/>
    <property type="evidence" value="ECO:0007669"/>
    <property type="project" value="TreeGrafter"/>
</dbReference>